<dbReference type="Proteomes" id="UP000236319">
    <property type="component" value="Unassembled WGS sequence"/>
</dbReference>
<name>A0A2H6KDV5_9APIC</name>
<accession>A0A2H6KDV5</accession>
<reference evidence="1 2" key="1">
    <citation type="journal article" date="2017" name="BMC Genomics">
        <title>Whole-genome assembly of Babesia ovata and comparative genomics between closely related pathogens.</title>
        <authorList>
            <person name="Yamagishi J."/>
            <person name="Asada M."/>
            <person name="Hakimi H."/>
            <person name="Tanaka T.Q."/>
            <person name="Sugimoto C."/>
            <person name="Kawazu S."/>
        </authorList>
    </citation>
    <scope>NUCLEOTIDE SEQUENCE [LARGE SCALE GENOMIC DNA]</scope>
    <source>
        <strain evidence="1 2">Miyake</strain>
    </source>
</reference>
<organism evidence="1 2">
    <name type="scientific">Babesia ovata</name>
    <dbReference type="NCBI Taxonomy" id="189622"/>
    <lineage>
        <taxon>Eukaryota</taxon>
        <taxon>Sar</taxon>
        <taxon>Alveolata</taxon>
        <taxon>Apicomplexa</taxon>
        <taxon>Aconoidasida</taxon>
        <taxon>Piroplasmida</taxon>
        <taxon>Babesiidae</taxon>
        <taxon>Babesia</taxon>
    </lineage>
</organism>
<comment type="caution">
    <text evidence="1">The sequence shown here is derived from an EMBL/GenBank/DDBJ whole genome shotgun (WGS) entry which is preliminary data.</text>
</comment>
<dbReference type="GeneID" id="39874937"/>
<dbReference type="AlphaFoldDB" id="A0A2H6KDV5"/>
<proteinExistence type="predicted"/>
<evidence type="ECO:0000313" key="1">
    <source>
        <dbReference type="EMBL" id="GBE61167.1"/>
    </source>
</evidence>
<evidence type="ECO:0000313" key="2">
    <source>
        <dbReference type="Proteomes" id="UP000236319"/>
    </source>
</evidence>
<sequence length="164" mass="18352">MRISIGECPRGHRRVAFRSAPAAVHQTRLQGRFSELEEASAVVWGFEVHIQDVVEAFAEFHNASGHLCHQATQHIYGEETEVLAHFFLIRILIRYVLYGLVQRGRLTISTHCITTTHEVATHNVIDEAAIGGVRRSAALVVADEAALQTWKAEAFLEKQAQKLD</sequence>
<dbReference type="RefSeq" id="XP_028867410.1">
    <property type="nucleotide sequence ID" value="XM_029011577.1"/>
</dbReference>
<dbReference type="VEuPathDB" id="PiroplasmaDB:BOVATA_026600"/>
<keyword evidence="2" id="KW-1185">Reference proteome</keyword>
<gene>
    <name evidence="1" type="ORF">BOVATA_026600</name>
</gene>
<dbReference type="EMBL" id="BDSA01000002">
    <property type="protein sequence ID" value="GBE61167.1"/>
    <property type="molecule type" value="Genomic_DNA"/>
</dbReference>
<protein>
    <submittedName>
        <fullName evidence="1">Glyoxalase Bleomycin resistance, putative</fullName>
    </submittedName>
</protein>